<dbReference type="InterPro" id="IPR018506">
    <property type="entry name" value="Cyt_B5_heme-BS"/>
</dbReference>
<dbReference type="GO" id="GO:0020037">
    <property type="term" value="F:heme binding"/>
    <property type="evidence" value="ECO:0007669"/>
    <property type="project" value="UniProtKB-UniRule"/>
</dbReference>
<evidence type="ECO:0000256" key="3">
    <source>
        <dbReference type="ARBA" id="ARBA00023004"/>
    </source>
</evidence>
<dbReference type="InterPro" id="IPR036400">
    <property type="entry name" value="Cyt_B5-like_heme/steroid_sf"/>
</dbReference>
<evidence type="ECO:0000256" key="5">
    <source>
        <dbReference type="RuleBase" id="RU362121"/>
    </source>
</evidence>
<dbReference type="SMART" id="SM01117">
    <property type="entry name" value="Cyt-b5"/>
    <property type="match status" value="1"/>
</dbReference>
<accession>A0A6M2CSE8</accession>
<evidence type="ECO:0000256" key="1">
    <source>
        <dbReference type="ARBA" id="ARBA00022617"/>
    </source>
</evidence>
<evidence type="ECO:0000256" key="4">
    <source>
        <dbReference type="ARBA" id="ARBA00038168"/>
    </source>
</evidence>
<dbReference type="AlphaFoldDB" id="A0A6M2CSE8"/>
<keyword evidence="3 5" id="KW-0408">Iron</keyword>
<organism evidence="7">
    <name type="scientific">Rhipicephalus microplus</name>
    <name type="common">Cattle tick</name>
    <name type="synonym">Boophilus microplus</name>
    <dbReference type="NCBI Taxonomy" id="6941"/>
    <lineage>
        <taxon>Eukaryota</taxon>
        <taxon>Metazoa</taxon>
        <taxon>Ecdysozoa</taxon>
        <taxon>Arthropoda</taxon>
        <taxon>Chelicerata</taxon>
        <taxon>Arachnida</taxon>
        <taxon>Acari</taxon>
        <taxon>Parasitiformes</taxon>
        <taxon>Ixodida</taxon>
        <taxon>Ixodoidea</taxon>
        <taxon>Ixodidae</taxon>
        <taxon>Rhipicephalinae</taxon>
        <taxon>Rhipicephalus</taxon>
        <taxon>Boophilus</taxon>
    </lineage>
</organism>
<keyword evidence="2 5" id="KW-0479">Metal-binding</keyword>
<reference evidence="7" key="1">
    <citation type="submission" date="2019-09" db="EMBL/GenBank/DDBJ databases">
        <title>Organ-specific transcriptomic study of the physiology of the cattle tick, Rhipicephalus microplus.</title>
        <authorList>
            <person name="Tirloni L."/>
            <person name="Braz G."/>
            <person name="Gandara A.C.P."/>
            <person name="Sabadin G.A."/>
            <person name="da Silva R.M."/>
            <person name="Guizzo M.G."/>
            <person name="Machado J.A."/>
            <person name="Costa E.P."/>
            <person name="Gomes H.F."/>
            <person name="Moraes J."/>
            <person name="Mota M.B.S."/>
            <person name="Mesquita R.D."/>
            <person name="Alvarenga P.H."/>
            <person name="Alves F."/>
            <person name="Seixas A."/>
            <person name="da Fonseca R.N."/>
            <person name="Fogaca A."/>
            <person name="Logullo C."/>
            <person name="Tanaka A."/>
            <person name="Daffre S."/>
            <person name="Termignoni C."/>
            <person name="Vaz I.S.Jr."/>
            <person name="Oliveira P.L."/>
            <person name="Ribeiro J.M."/>
        </authorList>
    </citation>
    <scope>NUCLEOTIDE SEQUENCE</scope>
    <source>
        <strain evidence="7">Porto Alegre</strain>
    </source>
</reference>
<dbReference type="EMBL" id="GHWJ01003778">
    <property type="protein sequence ID" value="NOV36515.1"/>
    <property type="molecule type" value="Transcribed_RNA"/>
</dbReference>
<proteinExistence type="inferred from homology"/>
<evidence type="ECO:0000259" key="6">
    <source>
        <dbReference type="PROSITE" id="PS50255"/>
    </source>
</evidence>
<name>A0A6M2CSE8_RHIMP</name>
<feature type="domain" description="Cytochrome b5 heme-binding" evidence="6">
    <location>
        <begin position="2"/>
        <end position="81"/>
    </location>
</feature>
<dbReference type="InterPro" id="IPR001199">
    <property type="entry name" value="Cyt_B5-like_heme/steroid-bd"/>
</dbReference>
<dbReference type="PANTHER" id="PTHR19359:SF95">
    <property type="entry name" value="CYTOCHROME B5 TYPE B"/>
    <property type="match status" value="1"/>
</dbReference>
<evidence type="ECO:0000256" key="2">
    <source>
        <dbReference type="ARBA" id="ARBA00022723"/>
    </source>
</evidence>
<protein>
    <submittedName>
        <fullName evidence="7">Putative cytochrome b5-like heme/steroid binding domain protein ovary overexpressed</fullName>
    </submittedName>
</protein>
<comment type="similarity">
    <text evidence="4 5">Belongs to the cytochrome b5 family.</text>
</comment>
<dbReference type="PROSITE" id="PS50255">
    <property type="entry name" value="CYTOCHROME_B5_2"/>
    <property type="match status" value="1"/>
</dbReference>
<dbReference type="GO" id="GO:0016020">
    <property type="term" value="C:membrane"/>
    <property type="evidence" value="ECO:0007669"/>
    <property type="project" value="TreeGrafter"/>
</dbReference>
<dbReference type="PROSITE" id="PS00191">
    <property type="entry name" value="CYTOCHROME_B5_1"/>
    <property type="match status" value="1"/>
</dbReference>
<dbReference type="Gene3D" id="3.10.120.10">
    <property type="entry name" value="Cytochrome b5-like heme/steroid binding domain"/>
    <property type="match status" value="1"/>
</dbReference>
<dbReference type="PANTHER" id="PTHR19359">
    <property type="entry name" value="CYTOCHROME B5"/>
    <property type="match status" value="1"/>
</dbReference>
<dbReference type="InterPro" id="IPR050668">
    <property type="entry name" value="Cytochrome_b5"/>
</dbReference>
<dbReference type="GO" id="GO:0046872">
    <property type="term" value="F:metal ion binding"/>
    <property type="evidence" value="ECO:0007669"/>
    <property type="project" value="UniProtKB-UniRule"/>
</dbReference>
<dbReference type="SUPFAM" id="SSF55856">
    <property type="entry name" value="Cytochrome b5-like heme/steroid binding domain"/>
    <property type="match status" value="1"/>
</dbReference>
<sequence>MTSTISRQELEKHNAEDDAWILFRGEVYDVTKYVNEHPGGLAIVRYAGKDASSAIKEQPAHRCVFNFILSKLKTFHVGKLEESPENAKDVSTSFS</sequence>
<dbReference type="Pfam" id="PF00173">
    <property type="entry name" value="Cyt-b5"/>
    <property type="match status" value="1"/>
</dbReference>
<evidence type="ECO:0000313" key="7">
    <source>
        <dbReference type="EMBL" id="NOV36515.1"/>
    </source>
</evidence>
<keyword evidence="1 5" id="KW-0349">Heme</keyword>